<dbReference type="AlphaFoldDB" id="A0A7J7JXH8"/>
<name>A0A7J7JXH8_BUGNE</name>
<organism evidence="1 2">
    <name type="scientific">Bugula neritina</name>
    <name type="common">Brown bryozoan</name>
    <name type="synonym">Sertularia neritina</name>
    <dbReference type="NCBI Taxonomy" id="10212"/>
    <lineage>
        <taxon>Eukaryota</taxon>
        <taxon>Metazoa</taxon>
        <taxon>Spiralia</taxon>
        <taxon>Lophotrochozoa</taxon>
        <taxon>Bryozoa</taxon>
        <taxon>Gymnolaemata</taxon>
        <taxon>Cheilostomatida</taxon>
        <taxon>Flustrina</taxon>
        <taxon>Buguloidea</taxon>
        <taxon>Bugulidae</taxon>
        <taxon>Bugula</taxon>
    </lineage>
</organism>
<sequence length="78" mass="8945">MQPLLYKIWCAACLANINTACWLTGAGLHSCQITLFYLLVKILQRCCSFGNCWLLWKTSPHLLVDPRVKRFTDCITPK</sequence>
<comment type="caution">
    <text evidence="1">The sequence shown here is derived from an EMBL/GenBank/DDBJ whole genome shotgun (WGS) entry which is preliminary data.</text>
</comment>
<dbReference type="Proteomes" id="UP000593567">
    <property type="component" value="Unassembled WGS sequence"/>
</dbReference>
<reference evidence="1" key="1">
    <citation type="submission" date="2020-06" db="EMBL/GenBank/DDBJ databases">
        <title>Draft genome of Bugula neritina, a colonial animal packing powerful symbionts and potential medicines.</title>
        <authorList>
            <person name="Rayko M."/>
        </authorList>
    </citation>
    <scope>NUCLEOTIDE SEQUENCE [LARGE SCALE GENOMIC DNA]</scope>
    <source>
        <strain evidence="1">Kwan_BN1</strain>
    </source>
</reference>
<gene>
    <name evidence="1" type="ORF">EB796_011660</name>
</gene>
<keyword evidence="2" id="KW-1185">Reference proteome</keyword>
<accession>A0A7J7JXH8</accession>
<evidence type="ECO:0000313" key="1">
    <source>
        <dbReference type="EMBL" id="KAF6030038.1"/>
    </source>
</evidence>
<dbReference type="EMBL" id="VXIV02001762">
    <property type="protein sequence ID" value="KAF6030038.1"/>
    <property type="molecule type" value="Genomic_DNA"/>
</dbReference>
<proteinExistence type="predicted"/>
<protein>
    <submittedName>
        <fullName evidence="1">Uncharacterized protein</fullName>
    </submittedName>
</protein>
<evidence type="ECO:0000313" key="2">
    <source>
        <dbReference type="Proteomes" id="UP000593567"/>
    </source>
</evidence>